<protein>
    <submittedName>
        <fullName evidence="1">Uncharacterized protein</fullName>
    </submittedName>
</protein>
<dbReference type="InParanoid" id="H2Y3S5"/>
<dbReference type="Proteomes" id="UP000008144">
    <property type="component" value="Chromosome 2"/>
</dbReference>
<dbReference type="HOGENOM" id="CLU_3159686_0_0_1"/>
<organism evidence="1 2">
    <name type="scientific">Ciona intestinalis</name>
    <name type="common">Transparent sea squirt</name>
    <name type="synonym">Ascidia intestinalis</name>
    <dbReference type="NCBI Taxonomy" id="7719"/>
    <lineage>
        <taxon>Eukaryota</taxon>
        <taxon>Metazoa</taxon>
        <taxon>Chordata</taxon>
        <taxon>Tunicata</taxon>
        <taxon>Ascidiacea</taxon>
        <taxon>Phlebobranchia</taxon>
        <taxon>Cionidae</taxon>
        <taxon>Ciona</taxon>
    </lineage>
</organism>
<accession>H2Y3S5</accession>
<reference evidence="1" key="2">
    <citation type="journal article" date="2008" name="Genome Biol.">
        <title>Improved genome assembly and evidence-based global gene model set for the chordate Ciona intestinalis: new insight into intron and operon populations.</title>
        <authorList>
            <person name="Satou Y."/>
            <person name="Mineta K."/>
            <person name="Ogasawara M."/>
            <person name="Sasakura Y."/>
            <person name="Shoguchi E."/>
            <person name="Ueno K."/>
            <person name="Yamada L."/>
            <person name="Matsumoto J."/>
            <person name="Wasserscheid J."/>
            <person name="Dewar K."/>
            <person name="Wiley G.B."/>
            <person name="Macmil S.L."/>
            <person name="Roe B.A."/>
            <person name="Zeller R.W."/>
            <person name="Hastings K.E."/>
            <person name="Lemaire P."/>
            <person name="Lindquist E."/>
            <person name="Endo T."/>
            <person name="Hotta K."/>
            <person name="Inaba K."/>
        </authorList>
    </citation>
    <scope>NUCLEOTIDE SEQUENCE [LARGE SCALE GENOMIC DNA]</scope>
    <source>
        <strain evidence="1">wild type</strain>
    </source>
</reference>
<reference evidence="1" key="4">
    <citation type="submission" date="2025-09" db="UniProtKB">
        <authorList>
            <consortium name="Ensembl"/>
        </authorList>
    </citation>
    <scope>IDENTIFICATION</scope>
</reference>
<dbReference type="AlphaFoldDB" id="H2Y3S5"/>
<sequence length="48" mass="5593">MYECNLLCPCMARKTTVIIPKVLIHLVPAYELPCICYLVGDYFFMYSL</sequence>
<evidence type="ECO:0000313" key="1">
    <source>
        <dbReference type="Ensembl" id="ENSCINP00000036560.1"/>
    </source>
</evidence>
<name>H2Y3S5_CIOIN</name>
<proteinExistence type="predicted"/>
<reference evidence="2" key="1">
    <citation type="journal article" date="2002" name="Science">
        <title>The draft genome of Ciona intestinalis: insights into chordate and vertebrate origins.</title>
        <authorList>
            <person name="Dehal P."/>
            <person name="Satou Y."/>
            <person name="Campbell R.K."/>
            <person name="Chapman J."/>
            <person name="Degnan B."/>
            <person name="De Tomaso A."/>
            <person name="Davidson B."/>
            <person name="Di Gregorio A."/>
            <person name="Gelpke M."/>
            <person name="Goodstein D.M."/>
            <person name="Harafuji N."/>
            <person name="Hastings K.E."/>
            <person name="Ho I."/>
            <person name="Hotta K."/>
            <person name="Huang W."/>
            <person name="Kawashima T."/>
            <person name="Lemaire P."/>
            <person name="Martinez D."/>
            <person name="Meinertzhagen I.A."/>
            <person name="Necula S."/>
            <person name="Nonaka M."/>
            <person name="Putnam N."/>
            <person name="Rash S."/>
            <person name="Saiga H."/>
            <person name="Satake M."/>
            <person name="Terry A."/>
            <person name="Yamada L."/>
            <person name="Wang H.G."/>
            <person name="Awazu S."/>
            <person name="Azumi K."/>
            <person name="Boore J."/>
            <person name="Branno M."/>
            <person name="Chin-Bow S."/>
            <person name="DeSantis R."/>
            <person name="Doyle S."/>
            <person name="Francino P."/>
            <person name="Keys D.N."/>
            <person name="Haga S."/>
            <person name="Hayashi H."/>
            <person name="Hino K."/>
            <person name="Imai K.S."/>
            <person name="Inaba K."/>
            <person name="Kano S."/>
            <person name="Kobayashi K."/>
            <person name="Kobayashi M."/>
            <person name="Lee B.I."/>
            <person name="Makabe K.W."/>
            <person name="Manohar C."/>
            <person name="Matassi G."/>
            <person name="Medina M."/>
            <person name="Mochizuki Y."/>
            <person name="Mount S."/>
            <person name="Morishita T."/>
            <person name="Miura S."/>
            <person name="Nakayama A."/>
            <person name="Nishizaka S."/>
            <person name="Nomoto H."/>
            <person name="Ohta F."/>
            <person name="Oishi K."/>
            <person name="Rigoutsos I."/>
            <person name="Sano M."/>
            <person name="Sasaki A."/>
            <person name="Sasakura Y."/>
            <person name="Shoguchi E."/>
            <person name="Shin-i T."/>
            <person name="Spagnuolo A."/>
            <person name="Stainier D."/>
            <person name="Suzuki M.M."/>
            <person name="Tassy O."/>
            <person name="Takatori N."/>
            <person name="Tokuoka M."/>
            <person name="Yagi K."/>
            <person name="Yoshizaki F."/>
            <person name="Wada S."/>
            <person name="Zhang C."/>
            <person name="Hyatt P.D."/>
            <person name="Larimer F."/>
            <person name="Detter C."/>
            <person name="Doggett N."/>
            <person name="Glavina T."/>
            <person name="Hawkins T."/>
            <person name="Richardson P."/>
            <person name="Lucas S."/>
            <person name="Kohara Y."/>
            <person name="Levine M."/>
            <person name="Satoh N."/>
            <person name="Rokhsar D.S."/>
        </authorList>
    </citation>
    <scope>NUCLEOTIDE SEQUENCE [LARGE SCALE GENOMIC DNA]</scope>
</reference>
<evidence type="ECO:0000313" key="2">
    <source>
        <dbReference type="Proteomes" id="UP000008144"/>
    </source>
</evidence>
<reference evidence="1" key="3">
    <citation type="submission" date="2025-08" db="UniProtKB">
        <authorList>
            <consortium name="Ensembl"/>
        </authorList>
    </citation>
    <scope>IDENTIFICATION</scope>
</reference>
<dbReference type="EMBL" id="EAAA01001327">
    <property type="status" value="NOT_ANNOTATED_CDS"/>
    <property type="molecule type" value="Genomic_DNA"/>
</dbReference>
<keyword evidence="2" id="KW-1185">Reference proteome</keyword>
<dbReference type="Ensembl" id="ENSCINT00000031590.1">
    <property type="protein sequence ID" value="ENSCINP00000036560.1"/>
    <property type="gene ID" value="ENSCING00000022388.1"/>
</dbReference>